<evidence type="ECO:0000256" key="2">
    <source>
        <dbReference type="ARBA" id="ARBA00023002"/>
    </source>
</evidence>
<dbReference type="EMBL" id="MFJD01000001">
    <property type="protein sequence ID" value="OGG04797.1"/>
    <property type="molecule type" value="Genomic_DNA"/>
</dbReference>
<accession>A0A1F5YXV4</accession>
<feature type="domain" description="Nitroreductase" evidence="3">
    <location>
        <begin position="80"/>
        <end position="164"/>
    </location>
</feature>
<comment type="similarity">
    <text evidence="1">Belongs to the nitroreductase family.</text>
</comment>
<evidence type="ECO:0000313" key="4">
    <source>
        <dbReference type="EMBL" id="OGG04797.1"/>
    </source>
</evidence>
<dbReference type="SUPFAM" id="SSF55469">
    <property type="entry name" value="FMN-dependent nitroreductase-like"/>
    <property type="match status" value="1"/>
</dbReference>
<comment type="caution">
    <text evidence="4">The sequence shown here is derived from an EMBL/GenBank/DDBJ whole genome shotgun (WGS) entry which is preliminary data.</text>
</comment>
<proteinExistence type="inferred from homology"/>
<organism evidence="4 5">
    <name type="scientific">Candidatus Gottesmanbacteria bacterium RBG_16_52_11</name>
    <dbReference type="NCBI Taxonomy" id="1798374"/>
    <lineage>
        <taxon>Bacteria</taxon>
        <taxon>Candidatus Gottesmaniibacteriota</taxon>
    </lineage>
</organism>
<sequence length="194" mass="21878">MTKLDDILRVRKPAPAHPVIAPVAVRWSPRFYSGEKIPREHLDTMFEAARWAPSAHNRQPWQFFFTEKGSDHYGKIFSALNGYNQSWAGTAPVLVLACAETKAGGKANQFCYYDLGAAVLAFVLQAQALGYHARQMGLFDREKVRKFFRLKPDLEPFIVIAVGRIGNYEEAPDAIVKMELDPRPRKTGIATELK</sequence>
<dbReference type="Pfam" id="PF00881">
    <property type="entry name" value="Nitroreductase"/>
    <property type="match status" value="2"/>
</dbReference>
<name>A0A1F5YXV4_9BACT</name>
<evidence type="ECO:0000259" key="3">
    <source>
        <dbReference type="Pfam" id="PF00881"/>
    </source>
</evidence>
<reference evidence="4 5" key="1">
    <citation type="journal article" date="2016" name="Nat. Commun.">
        <title>Thousands of microbial genomes shed light on interconnected biogeochemical processes in an aquifer system.</title>
        <authorList>
            <person name="Anantharaman K."/>
            <person name="Brown C.T."/>
            <person name="Hug L.A."/>
            <person name="Sharon I."/>
            <person name="Castelle C.J."/>
            <person name="Probst A.J."/>
            <person name="Thomas B.C."/>
            <person name="Singh A."/>
            <person name="Wilkins M.J."/>
            <person name="Karaoz U."/>
            <person name="Brodie E.L."/>
            <person name="Williams K.H."/>
            <person name="Hubbard S.S."/>
            <person name="Banfield J.F."/>
        </authorList>
    </citation>
    <scope>NUCLEOTIDE SEQUENCE [LARGE SCALE GENOMIC DNA]</scope>
</reference>
<dbReference type="CDD" id="cd02138">
    <property type="entry name" value="TdsD-like"/>
    <property type="match status" value="1"/>
</dbReference>
<dbReference type="Proteomes" id="UP000178448">
    <property type="component" value="Unassembled WGS sequence"/>
</dbReference>
<protein>
    <recommendedName>
        <fullName evidence="3">Nitroreductase domain-containing protein</fullName>
    </recommendedName>
</protein>
<dbReference type="InterPro" id="IPR029479">
    <property type="entry name" value="Nitroreductase"/>
</dbReference>
<evidence type="ECO:0000256" key="1">
    <source>
        <dbReference type="ARBA" id="ARBA00007118"/>
    </source>
</evidence>
<dbReference type="STRING" id="1798374.A2Z33_05810"/>
<feature type="domain" description="Nitroreductase" evidence="3">
    <location>
        <begin position="24"/>
        <end position="66"/>
    </location>
</feature>
<keyword evidence="2" id="KW-0560">Oxidoreductase</keyword>
<gene>
    <name evidence="4" type="ORF">A2Z33_05810</name>
</gene>
<dbReference type="AlphaFoldDB" id="A0A1F5YXV4"/>
<evidence type="ECO:0000313" key="5">
    <source>
        <dbReference type="Proteomes" id="UP000178448"/>
    </source>
</evidence>
<dbReference type="Gene3D" id="3.40.109.10">
    <property type="entry name" value="NADH Oxidase"/>
    <property type="match status" value="1"/>
</dbReference>
<dbReference type="InterPro" id="IPR000415">
    <property type="entry name" value="Nitroreductase-like"/>
</dbReference>
<dbReference type="PANTHER" id="PTHR43673:SF10">
    <property type="entry name" value="NADH DEHYDROGENASE_NAD(P)H NITROREDUCTASE XCC3605-RELATED"/>
    <property type="match status" value="1"/>
</dbReference>
<dbReference type="GO" id="GO:0016491">
    <property type="term" value="F:oxidoreductase activity"/>
    <property type="evidence" value="ECO:0007669"/>
    <property type="project" value="UniProtKB-KW"/>
</dbReference>
<dbReference type="PANTHER" id="PTHR43673">
    <property type="entry name" value="NAD(P)H NITROREDUCTASE YDGI-RELATED"/>
    <property type="match status" value="1"/>
</dbReference>